<protein>
    <recommendedName>
        <fullName evidence="3">Type II secretion system protein</fullName>
    </recommendedName>
</protein>
<evidence type="ECO:0000313" key="1">
    <source>
        <dbReference type="EMBL" id="TFW21830.1"/>
    </source>
</evidence>
<sequence length="240" mass="25810">MRSRPPFPPRQRGAALLLLVAVLGMAGAALLMSAYRPAGDDLRHEQRTQRQLAAAREALLGYAAQYGRLPRPAASAIDGTESAQPCERADSCSGFIPWVTLGIEGTDSWGKLLRYSVTPAFTAAPILPLTPGDRQVLGRNRRGEYIELAGRRPCELYAQCPPAVIYSSGKNNLGTSSQGVAQAAGVGTDLDERSNDVAVSQFISRARSDDPRSAGGEFDDLVVWLPIQQVNARLRATRAH</sequence>
<organism evidence="1 2">
    <name type="scientific">Duganella callida</name>
    <dbReference type="NCBI Taxonomy" id="2561932"/>
    <lineage>
        <taxon>Bacteria</taxon>
        <taxon>Pseudomonadati</taxon>
        <taxon>Pseudomonadota</taxon>
        <taxon>Betaproteobacteria</taxon>
        <taxon>Burkholderiales</taxon>
        <taxon>Oxalobacteraceae</taxon>
        <taxon>Telluria group</taxon>
        <taxon>Duganella</taxon>
    </lineage>
</organism>
<accession>A0A4Y9SIQ5</accession>
<dbReference type="EMBL" id="SPVG01000130">
    <property type="protein sequence ID" value="TFW21830.1"/>
    <property type="molecule type" value="Genomic_DNA"/>
</dbReference>
<name>A0A4Y9SIQ5_9BURK</name>
<dbReference type="AlphaFoldDB" id="A0A4Y9SIQ5"/>
<gene>
    <name evidence="1" type="ORF">E4L98_12915</name>
</gene>
<proteinExistence type="predicted"/>
<dbReference type="Proteomes" id="UP000297729">
    <property type="component" value="Unassembled WGS sequence"/>
</dbReference>
<dbReference type="OrthoDB" id="6038212at2"/>
<keyword evidence="2" id="KW-1185">Reference proteome</keyword>
<evidence type="ECO:0000313" key="2">
    <source>
        <dbReference type="Proteomes" id="UP000297729"/>
    </source>
</evidence>
<comment type="caution">
    <text evidence="1">The sequence shown here is derived from an EMBL/GenBank/DDBJ whole genome shotgun (WGS) entry which is preliminary data.</text>
</comment>
<evidence type="ECO:0008006" key="3">
    <source>
        <dbReference type="Google" id="ProtNLM"/>
    </source>
</evidence>
<reference evidence="1 2" key="1">
    <citation type="submission" date="2019-03" db="EMBL/GenBank/DDBJ databases">
        <title>Draft Genome Sequence of Duganella callidus sp. nov., a Novel Duganella Species Isolated from Cultivated Soil.</title>
        <authorList>
            <person name="Raths R."/>
            <person name="Peta V."/>
            <person name="Bucking H."/>
        </authorList>
    </citation>
    <scope>NUCLEOTIDE SEQUENCE [LARGE SCALE GENOMIC DNA]</scope>
    <source>
        <strain evidence="1 2">DN04</strain>
    </source>
</reference>